<evidence type="ECO:0000313" key="1">
    <source>
        <dbReference type="EMBL" id="GGH70954.1"/>
    </source>
</evidence>
<proteinExistence type="predicted"/>
<evidence type="ECO:0000313" key="2">
    <source>
        <dbReference type="Proteomes" id="UP000605427"/>
    </source>
</evidence>
<dbReference type="Proteomes" id="UP000605427">
    <property type="component" value="Unassembled WGS sequence"/>
</dbReference>
<organism evidence="1 2">
    <name type="scientific">Saccharibacillus endophyticus</name>
    <dbReference type="NCBI Taxonomy" id="2060666"/>
    <lineage>
        <taxon>Bacteria</taxon>
        <taxon>Bacillati</taxon>
        <taxon>Bacillota</taxon>
        <taxon>Bacilli</taxon>
        <taxon>Bacillales</taxon>
        <taxon>Paenibacillaceae</taxon>
        <taxon>Saccharibacillus</taxon>
    </lineage>
</organism>
<dbReference type="EMBL" id="BMDD01000001">
    <property type="protein sequence ID" value="GGH70954.1"/>
    <property type="molecule type" value="Genomic_DNA"/>
</dbReference>
<name>A0ABQ1ZN12_9BACL</name>
<accession>A0ABQ1ZN12</accession>
<comment type="caution">
    <text evidence="1">The sequence shown here is derived from an EMBL/GenBank/DDBJ whole genome shotgun (WGS) entry which is preliminary data.</text>
</comment>
<gene>
    <name evidence="1" type="ORF">GCM10007362_07580</name>
</gene>
<protein>
    <submittedName>
        <fullName evidence="1">Uncharacterized protein</fullName>
    </submittedName>
</protein>
<keyword evidence="2" id="KW-1185">Reference proteome</keyword>
<sequence>MKYAFERGKLKAFCVRQRIERISPAALRPLINEQDLQAKHAYTAICAIISSVKSNVI</sequence>
<reference evidence="2" key="1">
    <citation type="journal article" date="2019" name="Int. J. Syst. Evol. Microbiol.">
        <title>The Global Catalogue of Microorganisms (GCM) 10K type strain sequencing project: providing services to taxonomists for standard genome sequencing and annotation.</title>
        <authorList>
            <consortium name="The Broad Institute Genomics Platform"/>
            <consortium name="The Broad Institute Genome Sequencing Center for Infectious Disease"/>
            <person name="Wu L."/>
            <person name="Ma J."/>
        </authorList>
    </citation>
    <scope>NUCLEOTIDE SEQUENCE [LARGE SCALE GENOMIC DNA]</scope>
    <source>
        <strain evidence="2">CCM 8702</strain>
    </source>
</reference>